<sequence length="102" mass="11021">ARSMASSASSEKGVGGGRLKKLAALYGPMWVVLGIMGGMITVAGCIGIHTAKQQLFHSPSVQVTKRRRECVPEVEIPDAVVKSVNNFENKSFLRKIAHIQED</sequence>
<evidence type="ECO:0000313" key="2">
    <source>
        <dbReference type="EMBL" id="EPS63420.1"/>
    </source>
</evidence>
<keyword evidence="1" id="KW-1133">Transmembrane helix</keyword>
<accession>S8C9H0</accession>
<organism evidence="2 3">
    <name type="scientific">Genlisea aurea</name>
    <dbReference type="NCBI Taxonomy" id="192259"/>
    <lineage>
        <taxon>Eukaryota</taxon>
        <taxon>Viridiplantae</taxon>
        <taxon>Streptophyta</taxon>
        <taxon>Embryophyta</taxon>
        <taxon>Tracheophyta</taxon>
        <taxon>Spermatophyta</taxon>
        <taxon>Magnoliopsida</taxon>
        <taxon>eudicotyledons</taxon>
        <taxon>Gunneridae</taxon>
        <taxon>Pentapetalae</taxon>
        <taxon>asterids</taxon>
        <taxon>lamiids</taxon>
        <taxon>Lamiales</taxon>
        <taxon>Lentibulariaceae</taxon>
        <taxon>Genlisea</taxon>
    </lineage>
</organism>
<keyword evidence="1" id="KW-0472">Membrane</keyword>
<keyword evidence="3" id="KW-1185">Reference proteome</keyword>
<evidence type="ECO:0000256" key="1">
    <source>
        <dbReference type="SAM" id="Phobius"/>
    </source>
</evidence>
<feature type="transmembrane region" description="Helical" evidence="1">
    <location>
        <begin position="29"/>
        <end position="48"/>
    </location>
</feature>
<proteinExistence type="predicted"/>
<dbReference type="OrthoDB" id="2013913at2759"/>
<protein>
    <submittedName>
        <fullName evidence="2">Uncharacterized protein</fullName>
    </submittedName>
</protein>
<comment type="caution">
    <text evidence="2">The sequence shown here is derived from an EMBL/GenBank/DDBJ whole genome shotgun (WGS) entry which is preliminary data.</text>
</comment>
<dbReference type="PANTHER" id="PTHR33919">
    <property type="entry name" value="OS09G0127700 PROTEIN"/>
    <property type="match status" value="1"/>
</dbReference>
<gene>
    <name evidence="2" type="ORF">M569_11368</name>
</gene>
<dbReference type="PANTHER" id="PTHR33919:SF9">
    <property type="entry name" value="RIBOSOME BIOGENESIS NEP1-LIKE PROTEIN"/>
    <property type="match status" value="1"/>
</dbReference>
<keyword evidence="1" id="KW-0812">Transmembrane</keyword>
<dbReference type="Proteomes" id="UP000015453">
    <property type="component" value="Unassembled WGS sequence"/>
</dbReference>
<evidence type="ECO:0000313" key="3">
    <source>
        <dbReference type="Proteomes" id="UP000015453"/>
    </source>
</evidence>
<dbReference type="AlphaFoldDB" id="S8C9H0"/>
<feature type="non-terminal residue" evidence="2">
    <location>
        <position position="1"/>
    </location>
</feature>
<reference evidence="2 3" key="1">
    <citation type="journal article" date="2013" name="BMC Genomics">
        <title>The miniature genome of a carnivorous plant Genlisea aurea contains a low number of genes and short non-coding sequences.</title>
        <authorList>
            <person name="Leushkin E.V."/>
            <person name="Sutormin R.A."/>
            <person name="Nabieva E.R."/>
            <person name="Penin A.A."/>
            <person name="Kondrashov A.S."/>
            <person name="Logacheva M.D."/>
        </authorList>
    </citation>
    <scope>NUCLEOTIDE SEQUENCE [LARGE SCALE GENOMIC DNA]</scope>
</reference>
<name>S8C9H0_9LAMI</name>
<dbReference type="EMBL" id="AUSU01005499">
    <property type="protein sequence ID" value="EPS63420.1"/>
    <property type="molecule type" value="Genomic_DNA"/>
</dbReference>
<feature type="non-terminal residue" evidence="2">
    <location>
        <position position="102"/>
    </location>
</feature>